<protein>
    <submittedName>
        <fullName evidence="6">TetR family transcriptional regulator</fullName>
    </submittedName>
</protein>
<keyword evidence="3" id="KW-0804">Transcription</keyword>
<evidence type="ECO:0000256" key="4">
    <source>
        <dbReference type="PROSITE-ProRule" id="PRU00335"/>
    </source>
</evidence>
<gene>
    <name evidence="6" type="ORF">BDK89_1757</name>
</gene>
<dbReference type="InterPro" id="IPR001647">
    <property type="entry name" value="HTH_TetR"/>
</dbReference>
<sequence>MTDCTERPTDPRVLRSRAKMLDAATELLAEAGPRAVTVDAVSERSGVAKSTLYRHWDSREGLLVDVMRANIPDITPPSPDLSFDEALRAVVTEVAAVMTTPRWRAILPAMMMLQQHMPELAEIAHDDHEEKKAIFRDVVDRGIAAGRLPAGTDEELVARQLIGPVFFTLLAAHPDDDSAIDLTVEYAIERFLASYPG</sequence>
<dbReference type="SUPFAM" id="SSF48498">
    <property type="entry name" value="Tetracyclin repressor-like, C-terminal domain"/>
    <property type="match status" value="1"/>
</dbReference>
<dbReference type="Gene3D" id="1.10.357.10">
    <property type="entry name" value="Tetracycline Repressor, domain 2"/>
    <property type="match status" value="1"/>
</dbReference>
<dbReference type="Pfam" id="PF00440">
    <property type="entry name" value="TetR_N"/>
    <property type="match status" value="1"/>
</dbReference>
<dbReference type="Proteomes" id="UP000294558">
    <property type="component" value="Unassembled WGS sequence"/>
</dbReference>
<proteinExistence type="predicted"/>
<dbReference type="GO" id="GO:0000976">
    <property type="term" value="F:transcription cis-regulatory region binding"/>
    <property type="evidence" value="ECO:0007669"/>
    <property type="project" value="TreeGrafter"/>
</dbReference>
<reference evidence="6 7" key="1">
    <citation type="submission" date="2019-03" db="EMBL/GenBank/DDBJ databases">
        <title>Sequencing the genomes of 1000 actinobacteria strains.</title>
        <authorList>
            <person name="Klenk H.-P."/>
        </authorList>
    </citation>
    <scope>NUCLEOTIDE SEQUENCE [LARGE SCALE GENOMIC DNA]</scope>
    <source>
        <strain evidence="6 7">DSM 18936</strain>
    </source>
</reference>
<evidence type="ECO:0000256" key="1">
    <source>
        <dbReference type="ARBA" id="ARBA00023015"/>
    </source>
</evidence>
<dbReference type="Pfam" id="PF16859">
    <property type="entry name" value="TetR_C_11"/>
    <property type="match status" value="1"/>
</dbReference>
<dbReference type="PANTHER" id="PTHR30055">
    <property type="entry name" value="HTH-TYPE TRANSCRIPTIONAL REGULATOR RUTR"/>
    <property type="match status" value="1"/>
</dbReference>
<dbReference type="PRINTS" id="PR00455">
    <property type="entry name" value="HTHTETR"/>
</dbReference>
<evidence type="ECO:0000256" key="2">
    <source>
        <dbReference type="ARBA" id="ARBA00023125"/>
    </source>
</evidence>
<dbReference type="InterPro" id="IPR036271">
    <property type="entry name" value="Tet_transcr_reg_TetR-rel_C_sf"/>
</dbReference>
<feature type="DNA-binding region" description="H-T-H motif" evidence="4">
    <location>
        <begin position="37"/>
        <end position="56"/>
    </location>
</feature>
<keyword evidence="1" id="KW-0805">Transcription regulation</keyword>
<evidence type="ECO:0000313" key="6">
    <source>
        <dbReference type="EMBL" id="TDT16173.1"/>
    </source>
</evidence>
<dbReference type="PANTHER" id="PTHR30055:SF148">
    <property type="entry name" value="TETR-FAMILY TRANSCRIPTIONAL REGULATOR"/>
    <property type="match status" value="1"/>
</dbReference>
<keyword evidence="7" id="KW-1185">Reference proteome</keyword>
<dbReference type="RefSeq" id="WP_133868572.1">
    <property type="nucleotide sequence ID" value="NZ_SOAU01000001.1"/>
</dbReference>
<dbReference type="AlphaFoldDB" id="A0A4R7I136"/>
<dbReference type="InterPro" id="IPR050109">
    <property type="entry name" value="HTH-type_TetR-like_transc_reg"/>
</dbReference>
<organism evidence="6 7">
    <name type="scientific">Ilumatobacter fluminis</name>
    <dbReference type="NCBI Taxonomy" id="467091"/>
    <lineage>
        <taxon>Bacteria</taxon>
        <taxon>Bacillati</taxon>
        <taxon>Actinomycetota</taxon>
        <taxon>Acidimicrobiia</taxon>
        <taxon>Acidimicrobiales</taxon>
        <taxon>Ilumatobacteraceae</taxon>
        <taxon>Ilumatobacter</taxon>
    </lineage>
</organism>
<comment type="caution">
    <text evidence="6">The sequence shown here is derived from an EMBL/GenBank/DDBJ whole genome shotgun (WGS) entry which is preliminary data.</text>
</comment>
<feature type="domain" description="HTH tetR-type" evidence="5">
    <location>
        <begin position="14"/>
        <end position="74"/>
    </location>
</feature>
<dbReference type="OrthoDB" id="9795011at2"/>
<name>A0A4R7I136_9ACTN</name>
<evidence type="ECO:0000313" key="7">
    <source>
        <dbReference type="Proteomes" id="UP000294558"/>
    </source>
</evidence>
<dbReference type="InterPro" id="IPR011075">
    <property type="entry name" value="TetR_C"/>
</dbReference>
<evidence type="ECO:0000256" key="3">
    <source>
        <dbReference type="ARBA" id="ARBA00023163"/>
    </source>
</evidence>
<evidence type="ECO:0000259" key="5">
    <source>
        <dbReference type="PROSITE" id="PS50977"/>
    </source>
</evidence>
<dbReference type="SUPFAM" id="SSF46689">
    <property type="entry name" value="Homeodomain-like"/>
    <property type="match status" value="1"/>
</dbReference>
<keyword evidence="2 4" id="KW-0238">DNA-binding</keyword>
<dbReference type="Gene3D" id="1.10.10.60">
    <property type="entry name" value="Homeodomain-like"/>
    <property type="match status" value="1"/>
</dbReference>
<accession>A0A4R7I136</accession>
<dbReference type="PROSITE" id="PS50977">
    <property type="entry name" value="HTH_TETR_2"/>
    <property type="match status" value="1"/>
</dbReference>
<dbReference type="InterPro" id="IPR009057">
    <property type="entry name" value="Homeodomain-like_sf"/>
</dbReference>
<dbReference type="GO" id="GO:0003700">
    <property type="term" value="F:DNA-binding transcription factor activity"/>
    <property type="evidence" value="ECO:0007669"/>
    <property type="project" value="TreeGrafter"/>
</dbReference>
<dbReference type="EMBL" id="SOAU01000001">
    <property type="protein sequence ID" value="TDT16173.1"/>
    <property type="molecule type" value="Genomic_DNA"/>
</dbReference>